<reference evidence="1" key="2">
    <citation type="journal article" date="2015" name="Fish Shellfish Immunol.">
        <title>Early steps in the European eel (Anguilla anguilla)-Vibrio vulnificus interaction in the gills: Role of the RtxA13 toxin.</title>
        <authorList>
            <person name="Callol A."/>
            <person name="Pajuelo D."/>
            <person name="Ebbesson L."/>
            <person name="Teles M."/>
            <person name="MacKenzie S."/>
            <person name="Amaro C."/>
        </authorList>
    </citation>
    <scope>NUCLEOTIDE SEQUENCE</scope>
</reference>
<accession>A0A0E9S1S3</accession>
<evidence type="ECO:0000313" key="1">
    <source>
        <dbReference type="EMBL" id="JAH34468.1"/>
    </source>
</evidence>
<organism evidence="1">
    <name type="scientific">Anguilla anguilla</name>
    <name type="common">European freshwater eel</name>
    <name type="synonym">Muraena anguilla</name>
    <dbReference type="NCBI Taxonomy" id="7936"/>
    <lineage>
        <taxon>Eukaryota</taxon>
        <taxon>Metazoa</taxon>
        <taxon>Chordata</taxon>
        <taxon>Craniata</taxon>
        <taxon>Vertebrata</taxon>
        <taxon>Euteleostomi</taxon>
        <taxon>Actinopterygii</taxon>
        <taxon>Neopterygii</taxon>
        <taxon>Teleostei</taxon>
        <taxon>Anguilliformes</taxon>
        <taxon>Anguillidae</taxon>
        <taxon>Anguilla</taxon>
    </lineage>
</organism>
<dbReference type="EMBL" id="GBXM01074109">
    <property type="protein sequence ID" value="JAH34468.1"/>
    <property type="molecule type" value="Transcribed_RNA"/>
</dbReference>
<protein>
    <submittedName>
        <fullName evidence="1">Uncharacterized protein</fullName>
    </submittedName>
</protein>
<proteinExistence type="predicted"/>
<dbReference type="AlphaFoldDB" id="A0A0E9S1S3"/>
<sequence>MLALFSPVLKIVCSLQSILLKVCDLFPVNGKVPVTFSSQISDWGICVAG</sequence>
<name>A0A0E9S1S3_ANGAN</name>
<reference evidence="1" key="1">
    <citation type="submission" date="2014-11" db="EMBL/GenBank/DDBJ databases">
        <authorList>
            <person name="Amaro Gonzalez C."/>
        </authorList>
    </citation>
    <scope>NUCLEOTIDE SEQUENCE</scope>
</reference>